<organism evidence="1 2">
    <name type="scientific">Dendrobium catenatum</name>
    <dbReference type="NCBI Taxonomy" id="906689"/>
    <lineage>
        <taxon>Eukaryota</taxon>
        <taxon>Viridiplantae</taxon>
        <taxon>Streptophyta</taxon>
        <taxon>Embryophyta</taxon>
        <taxon>Tracheophyta</taxon>
        <taxon>Spermatophyta</taxon>
        <taxon>Magnoliopsida</taxon>
        <taxon>Liliopsida</taxon>
        <taxon>Asparagales</taxon>
        <taxon>Orchidaceae</taxon>
        <taxon>Epidendroideae</taxon>
        <taxon>Malaxideae</taxon>
        <taxon>Dendrobiinae</taxon>
        <taxon>Dendrobium</taxon>
    </lineage>
</organism>
<reference evidence="1 2" key="2">
    <citation type="journal article" date="2017" name="Nature">
        <title>The Apostasia genome and the evolution of orchids.</title>
        <authorList>
            <person name="Zhang G.Q."/>
            <person name="Liu K.W."/>
            <person name="Li Z."/>
            <person name="Lohaus R."/>
            <person name="Hsiao Y.Y."/>
            <person name="Niu S.C."/>
            <person name="Wang J.Y."/>
            <person name="Lin Y.C."/>
            <person name="Xu Q."/>
            <person name="Chen L.J."/>
            <person name="Yoshida K."/>
            <person name="Fujiwara S."/>
            <person name="Wang Z.W."/>
            <person name="Zhang Y.Q."/>
            <person name="Mitsuda N."/>
            <person name="Wang M."/>
            <person name="Liu G.H."/>
            <person name="Pecoraro L."/>
            <person name="Huang H.X."/>
            <person name="Xiao X.J."/>
            <person name="Lin M."/>
            <person name="Wu X.Y."/>
            <person name="Wu W.L."/>
            <person name="Chen Y.Y."/>
            <person name="Chang S.B."/>
            <person name="Sakamoto S."/>
            <person name="Ohme-Takagi M."/>
            <person name="Yagi M."/>
            <person name="Zeng S.J."/>
            <person name="Shen C.Y."/>
            <person name="Yeh C.M."/>
            <person name="Luo Y.B."/>
            <person name="Tsai W.C."/>
            <person name="Van de Peer Y."/>
            <person name="Liu Z.J."/>
        </authorList>
    </citation>
    <scope>NUCLEOTIDE SEQUENCE [LARGE SCALE GENOMIC DNA]</scope>
    <source>
        <tissue evidence="1">The whole plant</tissue>
    </source>
</reference>
<proteinExistence type="predicted"/>
<gene>
    <name evidence="1" type="ORF">MA16_Dca014136</name>
</gene>
<accession>A0A2I0VTG8</accession>
<evidence type="ECO:0000313" key="1">
    <source>
        <dbReference type="EMBL" id="PKU66717.1"/>
    </source>
</evidence>
<name>A0A2I0VTG8_9ASPA</name>
<dbReference type="Proteomes" id="UP000233837">
    <property type="component" value="Unassembled WGS sequence"/>
</dbReference>
<reference evidence="1 2" key="1">
    <citation type="journal article" date="2016" name="Sci. Rep.">
        <title>The Dendrobium catenatum Lindl. genome sequence provides insights into polysaccharide synthase, floral development and adaptive evolution.</title>
        <authorList>
            <person name="Zhang G.Q."/>
            <person name="Xu Q."/>
            <person name="Bian C."/>
            <person name="Tsai W.C."/>
            <person name="Yeh C.M."/>
            <person name="Liu K.W."/>
            <person name="Yoshida K."/>
            <person name="Zhang L.S."/>
            <person name="Chang S.B."/>
            <person name="Chen F."/>
            <person name="Shi Y."/>
            <person name="Su Y.Y."/>
            <person name="Zhang Y.Q."/>
            <person name="Chen L.J."/>
            <person name="Yin Y."/>
            <person name="Lin M."/>
            <person name="Huang H."/>
            <person name="Deng H."/>
            <person name="Wang Z.W."/>
            <person name="Zhu S.L."/>
            <person name="Zhao X."/>
            <person name="Deng C."/>
            <person name="Niu S.C."/>
            <person name="Huang J."/>
            <person name="Wang M."/>
            <person name="Liu G.H."/>
            <person name="Yang H.J."/>
            <person name="Xiao X.J."/>
            <person name="Hsiao Y.Y."/>
            <person name="Wu W.L."/>
            <person name="Chen Y.Y."/>
            <person name="Mitsuda N."/>
            <person name="Ohme-Takagi M."/>
            <person name="Luo Y.B."/>
            <person name="Van de Peer Y."/>
            <person name="Liu Z.J."/>
        </authorList>
    </citation>
    <scope>NUCLEOTIDE SEQUENCE [LARGE SCALE GENOMIC DNA]</scope>
    <source>
        <tissue evidence="1">The whole plant</tissue>
    </source>
</reference>
<sequence>MWERCETEKVRCIRVTQRREVSSQLVVINIGRVLVYTYVVQYMSACESSSNHYVTLCTIQFSLLPNPSLNCDEQDETILSI</sequence>
<dbReference type="AlphaFoldDB" id="A0A2I0VTG8"/>
<dbReference type="EMBL" id="KZ503248">
    <property type="protein sequence ID" value="PKU66717.1"/>
    <property type="molecule type" value="Genomic_DNA"/>
</dbReference>
<keyword evidence="2" id="KW-1185">Reference proteome</keyword>
<protein>
    <submittedName>
        <fullName evidence="1">Uncharacterized protein</fullName>
    </submittedName>
</protein>
<evidence type="ECO:0000313" key="2">
    <source>
        <dbReference type="Proteomes" id="UP000233837"/>
    </source>
</evidence>